<gene>
    <name evidence="2" type="ORF">ANN_04765</name>
</gene>
<reference evidence="2 3" key="1">
    <citation type="journal article" date="2022" name="Allergy">
        <title>Genome assembly and annotation of Periplaneta americana reveal a comprehensive cockroach allergen profile.</title>
        <authorList>
            <person name="Wang L."/>
            <person name="Xiong Q."/>
            <person name="Saelim N."/>
            <person name="Wang L."/>
            <person name="Nong W."/>
            <person name="Wan A.T."/>
            <person name="Shi M."/>
            <person name="Liu X."/>
            <person name="Cao Q."/>
            <person name="Hui J.H.L."/>
            <person name="Sookrung N."/>
            <person name="Leung T.F."/>
            <person name="Tungtrongchitr A."/>
            <person name="Tsui S.K.W."/>
        </authorList>
    </citation>
    <scope>NUCLEOTIDE SEQUENCE [LARGE SCALE GENOMIC DNA]</scope>
    <source>
        <strain evidence="2">PWHHKU_190912</strain>
    </source>
</reference>
<evidence type="ECO:0000313" key="2">
    <source>
        <dbReference type="EMBL" id="KAJ4443115.1"/>
    </source>
</evidence>
<evidence type="ECO:0000256" key="1">
    <source>
        <dbReference type="SAM" id="Phobius"/>
    </source>
</evidence>
<dbReference type="InterPro" id="IPR036397">
    <property type="entry name" value="RNaseH_sf"/>
</dbReference>
<dbReference type="EMBL" id="JAJSOF020000013">
    <property type="protein sequence ID" value="KAJ4443115.1"/>
    <property type="molecule type" value="Genomic_DNA"/>
</dbReference>
<keyword evidence="1" id="KW-0812">Transmembrane</keyword>
<comment type="caution">
    <text evidence="2">The sequence shown here is derived from an EMBL/GenBank/DDBJ whole genome shotgun (WGS) entry which is preliminary data.</text>
</comment>
<protein>
    <submittedName>
        <fullName evidence="2">Uncharacterized protein</fullName>
    </submittedName>
</protein>
<proteinExistence type="predicted"/>
<feature type="transmembrane region" description="Helical" evidence="1">
    <location>
        <begin position="151"/>
        <end position="172"/>
    </location>
</feature>
<sequence length="179" mass="19357">MAGFCEGGNEPPGSLKAISLPKYDGVANQALISVHASCPICALNRAVGSTYSLFVPLEFSTFRPKSATDGQHSIDVIAKMMVSPKSTVMEFLYDLPLIKRTRMWLQQDVVTAHYALTVRQKLNEMFGVHWIGRGGPQCWPPQSPDLTRLDLFLTLVGLVGIVGIALATAGSIPGQVDDI</sequence>
<keyword evidence="3" id="KW-1185">Reference proteome</keyword>
<organism evidence="2 3">
    <name type="scientific">Periplaneta americana</name>
    <name type="common">American cockroach</name>
    <name type="synonym">Blatta americana</name>
    <dbReference type="NCBI Taxonomy" id="6978"/>
    <lineage>
        <taxon>Eukaryota</taxon>
        <taxon>Metazoa</taxon>
        <taxon>Ecdysozoa</taxon>
        <taxon>Arthropoda</taxon>
        <taxon>Hexapoda</taxon>
        <taxon>Insecta</taxon>
        <taxon>Pterygota</taxon>
        <taxon>Neoptera</taxon>
        <taxon>Polyneoptera</taxon>
        <taxon>Dictyoptera</taxon>
        <taxon>Blattodea</taxon>
        <taxon>Blattoidea</taxon>
        <taxon>Blattidae</taxon>
        <taxon>Blattinae</taxon>
        <taxon>Periplaneta</taxon>
    </lineage>
</organism>
<dbReference type="PANTHER" id="PTHR47326">
    <property type="entry name" value="TRANSPOSABLE ELEMENT TC3 TRANSPOSASE-LIKE PROTEIN"/>
    <property type="match status" value="1"/>
</dbReference>
<keyword evidence="1" id="KW-1133">Transmembrane helix</keyword>
<dbReference type="PANTHER" id="PTHR47326:SF1">
    <property type="entry name" value="HTH PSQ-TYPE DOMAIN-CONTAINING PROTEIN"/>
    <property type="match status" value="1"/>
</dbReference>
<name>A0ABQ8TBQ9_PERAM</name>
<evidence type="ECO:0000313" key="3">
    <source>
        <dbReference type="Proteomes" id="UP001148838"/>
    </source>
</evidence>
<dbReference type="Proteomes" id="UP001148838">
    <property type="component" value="Unassembled WGS sequence"/>
</dbReference>
<keyword evidence="1" id="KW-0472">Membrane</keyword>
<dbReference type="Gene3D" id="3.30.420.10">
    <property type="entry name" value="Ribonuclease H-like superfamily/Ribonuclease H"/>
    <property type="match status" value="1"/>
</dbReference>
<accession>A0ABQ8TBQ9</accession>